<keyword evidence="4" id="KW-1185">Reference proteome</keyword>
<organism evidence="3 4">
    <name type="scientific">Dolichospermum circinale CS-537/01</name>
    <dbReference type="NCBI Taxonomy" id="3021739"/>
    <lineage>
        <taxon>Bacteria</taxon>
        <taxon>Bacillati</taxon>
        <taxon>Cyanobacteriota</taxon>
        <taxon>Cyanophyceae</taxon>
        <taxon>Nostocales</taxon>
        <taxon>Aphanizomenonaceae</taxon>
        <taxon>Dolichospermum</taxon>
        <taxon>Dolichospermum circinale</taxon>
    </lineage>
</organism>
<dbReference type="RefSeq" id="WP_271805731.1">
    <property type="nucleotide sequence ID" value="NZ_JAQMTU010000078.1"/>
</dbReference>
<evidence type="ECO:0000313" key="3">
    <source>
        <dbReference type="EMBL" id="MDB9487556.1"/>
    </source>
</evidence>
<keyword evidence="2" id="KW-1133">Transmembrane helix</keyword>
<protein>
    <submittedName>
        <fullName evidence="3">Uncharacterized protein</fullName>
    </submittedName>
</protein>
<feature type="coiled-coil region" evidence="1">
    <location>
        <begin position="306"/>
        <end position="333"/>
    </location>
</feature>
<proteinExistence type="predicted"/>
<evidence type="ECO:0000256" key="1">
    <source>
        <dbReference type="SAM" id="Coils"/>
    </source>
</evidence>
<dbReference type="Proteomes" id="UP001212123">
    <property type="component" value="Unassembled WGS sequence"/>
</dbReference>
<evidence type="ECO:0000256" key="2">
    <source>
        <dbReference type="SAM" id="Phobius"/>
    </source>
</evidence>
<comment type="caution">
    <text evidence="3">The sequence shown here is derived from an EMBL/GenBank/DDBJ whole genome shotgun (WGS) entry which is preliminary data.</text>
</comment>
<feature type="transmembrane region" description="Helical" evidence="2">
    <location>
        <begin position="460"/>
        <end position="483"/>
    </location>
</feature>
<dbReference type="EMBL" id="JAQMTU010000078">
    <property type="protein sequence ID" value="MDB9487556.1"/>
    <property type="molecule type" value="Genomic_DNA"/>
</dbReference>
<keyword evidence="2" id="KW-0812">Transmembrane</keyword>
<accession>A0ABT5A8Y9</accession>
<gene>
    <name evidence="3" type="ORF">PN492_13530</name>
</gene>
<evidence type="ECO:0000313" key="4">
    <source>
        <dbReference type="Proteomes" id="UP001212123"/>
    </source>
</evidence>
<keyword evidence="1" id="KW-0175">Coiled coil</keyword>
<name>A0ABT5A8Y9_9CYAN</name>
<sequence length="589" mass="66546">MSTKSEKILSEIQNGFWNKKNNLMVTDDVISALSTGNSWLESLFPIQFAKEELKPLYSLLDYFTEDIEEYHIENIAAEILESSYGVNRAFNSRENKGPLDNDDIFVKANYDALLEVNNTILDYEYYANANFSGDKYDIFNKLSEMENSNRAMLLQIWGTLRAAITALLYKLLEIIVNIIATILKLLYENQENVKASLSNVPIIGLSEFYMLISSPVISAIDISLNAAKSLIESMIKNVMENIEGFLLTVLSRIEQFIEIWTSIVNNFVEFAKIIGEVWKFAQNFVQSKGFTPKEKTEIYATVRPQLTAARNEAREIKKQFKVLNEEIKSSRKETRIKSKELVFINDLLKFPRYQNDNLKGLFNPVTASYGAIASVDSPTKVDVANIVKQIAESILSTFVLKGVGIPKDFFDAIKEITASIVLKNLEQSGVDEIKYLVADIFKSVASILPKVFNKLGMFTGAYSVLIACAPYIIAAGAIIMLALEYSKKTKLGDFIVIAGYAKNQQEPDICCAGVDGSDTMKDIDKLINSMYENTFKNYDSLIVMTHDHSFFTKKLCRCFDYTEGKPIILSEEQSKIVDEQIRNLDFMGF</sequence>
<reference evidence="3 4" key="1">
    <citation type="submission" date="2023-01" db="EMBL/GenBank/DDBJ databases">
        <title>Genomes from the Australian National Cyanobacteria Reference Collection.</title>
        <authorList>
            <person name="Willis A."/>
            <person name="Lee E.M.F."/>
        </authorList>
    </citation>
    <scope>NUCLEOTIDE SEQUENCE [LARGE SCALE GENOMIC DNA]</scope>
    <source>
        <strain evidence="3 4">CS-537/01</strain>
    </source>
</reference>
<keyword evidence="2" id="KW-0472">Membrane</keyword>